<organism evidence="4 5">
    <name type="scientific">Dendroctonus ponderosae</name>
    <name type="common">Mountain pine beetle</name>
    <dbReference type="NCBI Taxonomy" id="77166"/>
    <lineage>
        <taxon>Eukaryota</taxon>
        <taxon>Metazoa</taxon>
        <taxon>Ecdysozoa</taxon>
        <taxon>Arthropoda</taxon>
        <taxon>Hexapoda</taxon>
        <taxon>Insecta</taxon>
        <taxon>Pterygota</taxon>
        <taxon>Neoptera</taxon>
        <taxon>Endopterygota</taxon>
        <taxon>Coleoptera</taxon>
        <taxon>Polyphaga</taxon>
        <taxon>Cucujiformia</taxon>
        <taxon>Curculionidae</taxon>
        <taxon>Scolytinae</taxon>
        <taxon>Dendroctonus</taxon>
    </lineage>
</organism>
<protein>
    <submittedName>
        <fullName evidence="4">Uncharacterized protein</fullName>
    </submittedName>
</protein>
<gene>
    <name evidence="4" type="ORF">D910_10154</name>
</gene>
<evidence type="ECO:0000256" key="3">
    <source>
        <dbReference type="ARBA" id="ARBA00023157"/>
    </source>
</evidence>
<evidence type="ECO:0000313" key="5">
    <source>
        <dbReference type="Proteomes" id="UP000030742"/>
    </source>
</evidence>
<dbReference type="SUPFAM" id="SSF57059">
    <property type="entry name" value="omega toxin-like"/>
    <property type="match status" value="1"/>
</dbReference>
<dbReference type="OrthoDB" id="6100049at2759"/>
<dbReference type="GO" id="GO:0008200">
    <property type="term" value="F:ion channel inhibitor activity"/>
    <property type="evidence" value="ECO:0007669"/>
    <property type="project" value="InterPro"/>
</dbReference>
<evidence type="ECO:0000313" key="4">
    <source>
        <dbReference type="EMBL" id="ERL92847.1"/>
    </source>
</evidence>
<proteinExistence type="predicted"/>
<dbReference type="GO" id="GO:0005576">
    <property type="term" value="C:extracellular region"/>
    <property type="evidence" value="ECO:0007669"/>
    <property type="project" value="UniProtKB-SubCell"/>
</dbReference>
<dbReference type="Gene3D" id="4.10.40.10">
    <property type="match status" value="1"/>
</dbReference>
<reference evidence="4 5" key="1">
    <citation type="journal article" date="2013" name="Genome Biol.">
        <title>Draft genome of the mountain pine beetle, Dendroctonus ponderosae Hopkins, a major forest pest.</title>
        <authorList>
            <person name="Keeling C.I."/>
            <person name="Yuen M.M."/>
            <person name="Liao N.Y."/>
            <person name="Docking T.R."/>
            <person name="Chan S.K."/>
            <person name="Taylor G.A."/>
            <person name="Palmquist D.L."/>
            <person name="Jackman S.D."/>
            <person name="Nguyen A."/>
            <person name="Li M."/>
            <person name="Henderson H."/>
            <person name="Janes J.K."/>
            <person name="Zhao Y."/>
            <person name="Pandoh P."/>
            <person name="Moore R."/>
            <person name="Sperling F.A."/>
            <person name="Huber D.P."/>
            <person name="Birol I."/>
            <person name="Jones S.J."/>
            <person name="Bohlmann J."/>
        </authorList>
    </citation>
    <scope>NUCLEOTIDE SEQUENCE</scope>
</reference>
<sequence length="140" mass="15444">MFVGVSTKTACPCGSQGVVQSLDVSLHATTLVRRSVRSPSSSVEDMKIAWLVLASCVLVLAHAAVPYFDDDQAYPASEDDYSENSIDRTLQQPAEKRACIRRGGNCDHRANDCCYNSSCRCNLWGSNCRCQRMGIFQKWG</sequence>
<keyword evidence="2" id="KW-0964">Secreted</keyword>
<evidence type="ECO:0000256" key="2">
    <source>
        <dbReference type="ARBA" id="ARBA00022525"/>
    </source>
</evidence>
<comment type="subcellular location">
    <subcellularLocation>
        <location evidence="1">Secreted</location>
    </subcellularLocation>
</comment>
<dbReference type="InterPro" id="IPR004169">
    <property type="entry name" value="Spidertoxin"/>
</dbReference>
<dbReference type="Proteomes" id="UP000030742">
    <property type="component" value="Unassembled WGS sequence"/>
</dbReference>
<evidence type="ECO:0000256" key="1">
    <source>
        <dbReference type="ARBA" id="ARBA00004613"/>
    </source>
</evidence>
<dbReference type="Pfam" id="PF02819">
    <property type="entry name" value="Toxin_9"/>
    <property type="match status" value="1"/>
</dbReference>
<name>U4UIJ7_DENPD</name>
<dbReference type="CDD" id="cd12960">
    <property type="entry name" value="Spider_toxin"/>
    <property type="match status" value="1"/>
</dbReference>
<accession>U4UIJ7</accession>
<dbReference type="STRING" id="77166.U4UIJ7"/>
<keyword evidence="3" id="KW-1015">Disulfide bond</keyword>
<dbReference type="EMBL" id="KB632337">
    <property type="protein sequence ID" value="ERL92847.1"/>
    <property type="molecule type" value="Genomic_DNA"/>
</dbReference>
<dbReference type="AlphaFoldDB" id="U4UIJ7"/>